<gene>
    <name evidence="7" type="ORF">LCGC14_1805860</name>
</gene>
<dbReference type="InterPro" id="IPR007197">
    <property type="entry name" value="rSAM"/>
</dbReference>
<dbReference type="GO" id="GO:0046872">
    <property type="term" value="F:metal ion binding"/>
    <property type="evidence" value="ECO:0007669"/>
    <property type="project" value="UniProtKB-KW"/>
</dbReference>
<evidence type="ECO:0000256" key="1">
    <source>
        <dbReference type="ARBA" id="ARBA00022691"/>
    </source>
</evidence>
<feature type="domain" description="Radical SAM core" evidence="6">
    <location>
        <begin position="4"/>
        <end position="78"/>
    </location>
</feature>
<dbReference type="InterPro" id="IPR013785">
    <property type="entry name" value="Aldolase_TIM"/>
</dbReference>
<keyword evidence="3" id="KW-0408">Iron</keyword>
<organism evidence="7">
    <name type="scientific">marine sediment metagenome</name>
    <dbReference type="NCBI Taxonomy" id="412755"/>
    <lineage>
        <taxon>unclassified sequences</taxon>
        <taxon>metagenomes</taxon>
        <taxon>ecological metagenomes</taxon>
    </lineage>
</organism>
<evidence type="ECO:0000259" key="6">
    <source>
        <dbReference type="PROSITE" id="PS51918"/>
    </source>
</evidence>
<evidence type="ECO:0000256" key="5">
    <source>
        <dbReference type="ARBA" id="ARBA00023150"/>
    </source>
</evidence>
<evidence type="ECO:0000256" key="3">
    <source>
        <dbReference type="ARBA" id="ARBA00023004"/>
    </source>
</evidence>
<dbReference type="EMBL" id="LAZR01017465">
    <property type="protein sequence ID" value="KKM00301.1"/>
    <property type="molecule type" value="Genomic_DNA"/>
</dbReference>
<keyword evidence="2" id="KW-0479">Metal-binding</keyword>
<dbReference type="SUPFAM" id="SSF102114">
    <property type="entry name" value="Radical SAM enzymes"/>
    <property type="match status" value="1"/>
</dbReference>
<reference evidence="7" key="1">
    <citation type="journal article" date="2015" name="Nature">
        <title>Complex archaea that bridge the gap between prokaryotes and eukaryotes.</title>
        <authorList>
            <person name="Spang A."/>
            <person name="Saw J.H."/>
            <person name="Jorgensen S.L."/>
            <person name="Zaremba-Niedzwiedzka K."/>
            <person name="Martijn J."/>
            <person name="Lind A.E."/>
            <person name="van Eijk R."/>
            <person name="Schleper C."/>
            <person name="Guy L."/>
            <person name="Ettema T.J."/>
        </authorList>
    </citation>
    <scope>NUCLEOTIDE SEQUENCE</scope>
</reference>
<feature type="non-terminal residue" evidence="7">
    <location>
        <position position="78"/>
    </location>
</feature>
<dbReference type="InterPro" id="IPR058240">
    <property type="entry name" value="rSAM_sf"/>
</dbReference>
<dbReference type="PANTHER" id="PTHR22960:SF0">
    <property type="entry name" value="MOLYBDENUM COFACTOR BIOSYNTHESIS PROTEIN 1"/>
    <property type="match status" value="1"/>
</dbReference>
<dbReference type="GO" id="GO:0006777">
    <property type="term" value="P:Mo-molybdopterin cofactor biosynthetic process"/>
    <property type="evidence" value="ECO:0007669"/>
    <property type="project" value="UniProtKB-KW"/>
</dbReference>
<keyword evidence="5" id="KW-0501">Molybdenum cofactor biosynthesis</keyword>
<dbReference type="SFLD" id="SFLDG01067">
    <property type="entry name" value="SPASM/twitch_domain_containing"/>
    <property type="match status" value="1"/>
</dbReference>
<dbReference type="Pfam" id="PF04055">
    <property type="entry name" value="Radical_SAM"/>
    <property type="match status" value="1"/>
</dbReference>
<protein>
    <recommendedName>
        <fullName evidence="6">Radical SAM core domain-containing protein</fullName>
    </recommendedName>
</protein>
<comment type="caution">
    <text evidence="7">The sequence shown here is derived from an EMBL/GenBank/DDBJ whole genome shotgun (WGS) entry which is preliminary data.</text>
</comment>
<dbReference type="GO" id="GO:0061799">
    <property type="term" value="F:cyclic pyranopterin monophosphate synthase activity"/>
    <property type="evidence" value="ECO:0007669"/>
    <property type="project" value="TreeGrafter"/>
</dbReference>
<evidence type="ECO:0000256" key="2">
    <source>
        <dbReference type="ARBA" id="ARBA00022723"/>
    </source>
</evidence>
<dbReference type="GO" id="GO:0051536">
    <property type="term" value="F:iron-sulfur cluster binding"/>
    <property type="evidence" value="ECO:0007669"/>
    <property type="project" value="UniProtKB-KW"/>
</dbReference>
<dbReference type="CDD" id="cd01335">
    <property type="entry name" value="Radical_SAM"/>
    <property type="match status" value="1"/>
</dbReference>
<sequence length="78" mass="8933">MIASGQQQSISLRISVTDRCQLRCLYCMPPEGVPKRDHRDILRFEEIVSFVRALKSHYELSKVHITGGEPLVRPDIPD</sequence>
<evidence type="ECO:0000313" key="7">
    <source>
        <dbReference type="EMBL" id="KKM00301.1"/>
    </source>
</evidence>
<dbReference type="InterPro" id="IPR050105">
    <property type="entry name" value="MoCo_biosynth_MoaA/MoaC"/>
</dbReference>
<proteinExistence type="predicted"/>
<dbReference type="PANTHER" id="PTHR22960">
    <property type="entry name" value="MOLYBDOPTERIN COFACTOR SYNTHESIS PROTEIN A"/>
    <property type="match status" value="1"/>
</dbReference>
<dbReference type="SFLD" id="SFLDS00029">
    <property type="entry name" value="Radical_SAM"/>
    <property type="match status" value="1"/>
</dbReference>
<dbReference type="Gene3D" id="3.20.20.70">
    <property type="entry name" value="Aldolase class I"/>
    <property type="match status" value="1"/>
</dbReference>
<dbReference type="PROSITE" id="PS51918">
    <property type="entry name" value="RADICAL_SAM"/>
    <property type="match status" value="1"/>
</dbReference>
<accession>A0A0F9J311</accession>
<evidence type="ECO:0000256" key="4">
    <source>
        <dbReference type="ARBA" id="ARBA00023014"/>
    </source>
</evidence>
<keyword evidence="1" id="KW-0949">S-adenosyl-L-methionine</keyword>
<dbReference type="AlphaFoldDB" id="A0A0F9J311"/>
<dbReference type="GO" id="GO:0061798">
    <property type="term" value="F:GTP 3',8'-cyclase activity"/>
    <property type="evidence" value="ECO:0007669"/>
    <property type="project" value="TreeGrafter"/>
</dbReference>
<keyword evidence="4" id="KW-0411">Iron-sulfur</keyword>
<name>A0A0F9J311_9ZZZZ</name>